<evidence type="ECO:0000313" key="13">
    <source>
        <dbReference type="EMBL" id="KAI1728429.1"/>
    </source>
</evidence>
<dbReference type="InterPro" id="IPR023214">
    <property type="entry name" value="HAD_sf"/>
</dbReference>
<dbReference type="EC" id="3.1.3.16" evidence="2"/>
<dbReference type="GO" id="GO:0046872">
    <property type="term" value="F:metal ion binding"/>
    <property type="evidence" value="ECO:0007669"/>
    <property type="project" value="UniProtKB-KW"/>
</dbReference>
<dbReference type="EMBL" id="JAKKPZ010000001">
    <property type="protein sequence ID" value="KAI1728429.1"/>
    <property type="molecule type" value="Genomic_DNA"/>
</dbReference>
<comment type="cofactor">
    <cofactor evidence="1">
        <name>Mg(2+)</name>
        <dbReference type="ChEBI" id="CHEBI:18420"/>
    </cofactor>
</comment>
<dbReference type="SUPFAM" id="SSF56784">
    <property type="entry name" value="HAD-like"/>
    <property type="match status" value="1"/>
</dbReference>
<evidence type="ECO:0000256" key="11">
    <source>
        <dbReference type="SAM" id="MobiDB-lite"/>
    </source>
</evidence>
<dbReference type="SFLD" id="SFLDS00003">
    <property type="entry name" value="Haloacid_Dehalogenase"/>
    <property type="match status" value="1"/>
</dbReference>
<evidence type="ECO:0000256" key="1">
    <source>
        <dbReference type="ARBA" id="ARBA00001946"/>
    </source>
</evidence>
<feature type="domain" description="FCP1 homology" evidence="12">
    <location>
        <begin position="113"/>
        <end position="271"/>
    </location>
</feature>
<feature type="active site" description="4-aspartylphosphate intermediate" evidence="9">
    <location>
        <position position="123"/>
    </location>
</feature>
<dbReference type="InterPro" id="IPR036412">
    <property type="entry name" value="HAD-like_sf"/>
</dbReference>
<dbReference type="SMART" id="SM00577">
    <property type="entry name" value="CPDc"/>
    <property type="match status" value="1"/>
</dbReference>
<evidence type="ECO:0000313" key="14">
    <source>
        <dbReference type="Proteomes" id="UP001201812"/>
    </source>
</evidence>
<evidence type="ECO:0000256" key="5">
    <source>
        <dbReference type="ARBA" id="ARBA00022842"/>
    </source>
</evidence>
<gene>
    <name evidence="13" type="ORF">DdX_00609</name>
</gene>
<evidence type="ECO:0000259" key="12">
    <source>
        <dbReference type="PROSITE" id="PS50969"/>
    </source>
</evidence>
<reference evidence="13" key="1">
    <citation type="submission" date="2022-01" db="EMBL/GenBank/DDBJ databases">
        <title>Genome Sequence Resource for Two Populations of Ditylenchus destructor, the Migratory Endoparasitic Phytonematode.</title>
        <authorList>
            <person name="Zhang H."/>
            <person name="Lin R."/>
            <person name="Xie B."/>
        </authorList>
    </citation>
    <scope>NUCLEOTIDE SEQUENCE</scope>
    <source>
        <strain evidence="13">BazhouSP</strain>
    </source>
</reference>
<sequence>MPKILHNFCCCIRPPSSTANKNKEISEGNAARARRGELDRNAASIITQVNKGSGSFGAGQQASSTISQKPLGARHVTSPPVSNNFDSLPPGAVLLKKQKYDERDSLLPRRITMDHNKRCLIVDLDETLVHSSFRPVKNADFIIPVEIDNVVHQVYVLKRPYTDEFLERIGTLFECVLFTASLAKYADPVADLLDKKGIFRSRLFREACVFFEGNYVKDLDRLGRDLKNVLIIDNSPASYAFHPENAIPVRTWFDDPGDCELLELIPLLEQLADPSKDIYSVLGTSNPTNTLMGSRTTLTPPLRQHPPSEISTLPVQNNNNAAITAPSRTVTTTISTTTTIGGRPSNTVVTSTTTMPGMMPTTSMQRNYIRNGNNNMDTGKPW</sequence>
<comment type="caution">
    <text evidence="13">The sequence shown here is derived from an EMBL/GenBank/DDBJ whole genome shotgun (WGS) entry which is preliminary data.</text>
</comment>
<dbReference type="NCBIfam" id="TIGR02251">
    <property type="entry name" value="HIF-SF_euk"/>
    <property type="match status" value="1"/>
</dbReference>
<dbReference type="FunFam" id="3.40.50.1000:FF:000192">
    <property type="entry name" value="CTD small phosphatase-like protein"/>
    <property type="match status" value="1"/>
</dbReference>
<feature type="active site" description="Proton donor" evidence="9">
    <location>
        <position position="125"/>
    </location>
</feature>
<feature type="site" description="Transition state stabilizer" evidence="10">
    <location>
        <position position="179"/>
    </location>
</feature>
<dbReference type="PROSITE" id="PS50969">
    <property type="entry name" value="FCP1"/>
    <property type="match status" value="1"/>
</dbReference>
<dbReference type="SFLD" id="SFLDG01124">
    <property type="entry name" value="C0.1:_RNA_Pol_CTD_Phosphatase"/>
    <property type="match status" value="1"/>
</dbReference>
<dbReference type="InterPro" id="IPR050365">
    <property type="entry name" value="TIM50"/>
</dbReference>
<dbReference type="GO" id="GO:0008420">
    <property type="term" value="F:RNA polymerase II CTD heptapeptide repeat phosphatase activity"/>
    <property type="evidence" value="ECO:0007669"/>
    <property type="project" value="InterPro"/>
</dbReference>
<organism evidence="13 14">
    <name type="scientific">Ditylenchus destructor</name>
    <dbReference type="NCBI Taxonomy" id="166010"/>
    <lineage>
        <taxon>Eukaryota</taxon>
        <taxon>Metazoa</taxon>
        <taxon>Ecdysozoa</taxon>
        <taxon>Nematoda</taxon>
        <taxon>Chromadorea</taxon>
        <taxon>Rhabditida</taxon>
        <taxon>Tylenchina</taxon>
        <taxon>Tylenchomorpha</taxon>
        <taxon>Sphaerularioidea</taxon>
        <taxon>Anguinidae</taxon>
        <taxon>Anguininae</taxon>
        <taxon>Ditylenchus</taxon>
    </lineage>
</organism>
<keyword evidence="6" id="KW-0904">Protein phosphatase</keyword>
<keyword evidence="14" id="KW-1185">Reference proteome</keyword>
<feature type="region of interest" description="Disordered" evidence="11">
    <location>
        <begin position="53"/>
        <end position="89"/>
    </location>
</feature>
<dbReference type="CDD" id="cd07521">
    <property type="entry name" value="HAD_FCP1-like"/>
    <property type="match status" value="1"/>
</dbReference>
<dbReference type="Proteomes" id="UP001201812">
    <property type="component" value="Unassembled WGS sequence"/>
</dbReference>
<accession>A0AAD4NJ15</accession>
<proteinExistence type="predicted"/>
<name>A0AAD4NJ15_9BILA</name>
<keyword evidence="5" id="KW-0460">Magnesium</keyword>
<evidence type="ECO:0000256" key="7">
    <source>
        <dbReference type="ARBA" id="ARBA00047761"/>
    </source>
</evidence>
<comment type="catalytic activity">
    <reaction evidence="8">
        <text>O-phospho-L-threonyl-[protein] + H2O = L-threonyl-[protein] + phosphate</text>
        <dbReference type="Rhea" id="RHEA:47004"/>
        <dbReference type="Rhea" id="RHEA-COMP:11060"/>
        <dbReference type="Rhea" id="RHEA-COMP:11605"/>
        <dbReference type="ChEBI" id="CHEBI:15377"/>
        <dbReference type="ChEBI" id="CHEBI:30013"/>
        <dbReference type="ChEBI" id="CHEBI:43474"/>
        <dbReference type="ChEBI" id="CHEBI:61977"/>
        <dbReference type="EC" id="3.1.3.16"/>
    </reaction>
</comment>
<evidence type="ECO:0000256" key="6">
    <source>
        <dbReference type="ARBA" id="ARBA00022912"/>
    </source>
</evidence>
<dbReference type="InterPro" id="IPR011948">
    <property type="entry name" value="Dullard_phosphatase"/>
</dbReference>
<dbReference type="Gene3D" id="3.40.50.1000">
    <property type="entry name" value="HAD superfamily/HAD-like"/>
    <property type="match status" value="1"/>
</dbReference>
<evidence type="ECO:0000256" key="10">
    <source>
        <dbReference type="PIRSR" id="PIRSR640078-3"/>
    </source>
</evidence>
<dbReference type="PANTHER" id="PTHR12210">
    <property type="entry name" value="DULLARD PROTEIN PHOSPHATASE"/>
    <property type="match status" value="1"/>
</dbReference>
<protein>
    <recommendedName>
        <fullName evidence="2">protein-serine/threonine phosphatase</fullName>
        <ecNumber evidence="2">3.1.3.16</ecNumber>
    </recommendedName>
</protein>
<keyword evidence="3" id="KW-0479">Metal-binding</keyword>
<dbReference type="Pfam" id="PF03031">
    <property type="entry name" value="NIF"/>
    <property type="match status" value="1"/>
</dbReference>
<evidence type="ECO:0000256" key="4">
    <source>
        <dbReference type="ARBA" id="ARBA00022801"/>
    </source>
</evidence>
<dbReference type="InterPro" id="IPR040078">
    <property type="entry name" value="RNA_Pol_CTD_Phosphatase"/>
</dbReference>
<evidence type="ECO:0000256" key="8">
    <source>
        <dbReference type="ARBA" id="ARBA00048336"/>
    </source>
</evidence>
<dbReference type="AlphaFoldDB" id="A0AAD4NJ15"/>
<feature type="site" description="Transition state stabilizer" evidence="10">
    <location>
        <position position="217"/>
    </location>
</feature>
<evidence type="ECO:0000256" key="2">
    <source>
        <dbReference type="ARBA" id="ARBA00013081"/>
    </source>
</evidence>
<comment type="catalytic activity">
    <reaction evidence="7">
        <text>O-phospho-L-seryl-[protein] + H2O = L-seryl-[protein] + phosphate</text>
        <dbReference type="Rhea" id="RHEA:20629"/>
        <dbReference type="Rhea" id="RHEA-COMP:9863"/>
        <dbReference type="Rhea" id="RHEA-COMP:11604"/>
        <dbReference type="ChEBI" id="CHEBI:15377"/>
        <dbReference type="ChEBI" id="CHEBI:29999"/>
        <dbReference type="ChEBI" id="CHEBI:43474"/>
        <dbReference type="ChEBI" id="CHEBI:83421"/>
        <dbReference type="EC" id="3.1.3.16"/>
    </reaction>
</comment>
<keyword evidence="4" id="KW-0378">Hydrolase</keyword>
<evidence type="ECO:0000256" key="3">
    <source>
        <dbReference type="ARBA" id="ARBA00022723"/>
    </source>
</evidence>
<dbReference type="InterPro" id="IPR004274">
    <property type="entry name" value="FCP1_dom"/>
</dbReference>
<evidence type="ECO:0000256" key="9">
    <source>
        <dbReference type="PIRSR" id="PIRSR640078-1"/>
    </source>
</evidence>